<dbReference type="EMBL" id="CP029149">
    <property type="protein sequence ID" value="QHN65800.1"/>
    <property type="molecule type" value="Genomic_DNA"/>
</dbReference>
<dbReference type="Pfam" id="PF04972">
    <property type="entry name" value="BON"/>
    <property type="match status" value="2"/>
</dbReference>
<dbReference type="PROSITE" id="PS51257">
    <property type="entry name" value="PROKAR_LIPOPROTEIN"/>
    <property type="match status" value="1"/>
</dbReference>
<gene>
    <name evidence="2" type="ORF">DBX24_07875</name>
</gene>
<dbReference type="Gene3D" id="3.40.1520.20">
    <property type="match status" value="1"/>
</dbReference>
<feature type="domain" description="BON" evidence="1">
    <location>
        <begin position="24"/>
        <end position="82"/>
    </location>
</feature>
<feature type="domain" description="BON" evidence="1">
    <location>
        <begin position="106"/>
        <end position="134"/>
    </location>
</feature>
<dbReference type="AlphaFoldDB" id="A0A6P1QYL4"/>
<dbReference type="OrthoDB" id="1274631at2"/>
<dbReference type="Proteomes" id="UP000464318">
    <property type="component" value="Chromosome"/>
</dbReference>
<reference evidence="2 3" key="1">
    <citation type="submission" date="2018-04" db="EMBL/GenBank/DDBJ databases">
        <title>Characteristic and Complete Genome Sequencing of A Novel Member of Infective Endocarditis Causative Bacteria: Bergeyella cardium QL-PH.</title>
        <authorList>
            <person name="Pan H."/>
            <person name="Sun E."/>
            <person name="Zhang Y."/>
        </authorList>
    </citation>
    <scope>NUCLEOTIDE SEQUENCE [LARGE SCALE GENOMIC DNA]</scope>
    <source>
        <strain evidence="2 3">HPQL</strain>
    </source>
</reference>
<dbReference type="KEGG" id="bcad:DBX24_07875"/>
<dbReference type="InterPro" id="IPR007055">
    <property type="entry name" value="BON_dom"/>
</dbReference>
<keyword evidence="3" id="KW-1185">Reference proteome</keyword>
<evidence type="ECO:0000259" key="1">
    <source>
        <dbReference type="Pfam" id="PF04972"/>
    </source>
</evidence>
<evidence type="ECO:0000313" key="2">
    <source>
        <dbReference type="EMBL" id="QHN65800.1"/>
    </source>
</evidence>
<dbReference type="RefSeq" id="WP_160224506.1">
    <property type="nucleotide sequence ID" value="NZ_CP029149.1"/>
</dbReference>
<proteinExistence type="predicted"/>
<organism evidence="2 3">
    <name type="scientific">Bergeyella cardium</name>
    <dbReference type="NCBI Taxonomy" id="1585976"/>
    <lineage>
        <taxon>Bacteria</taxon>
        <taxon>Pseudomonadati</taxon>
        <taxon>Bacteroidota</taxon>
        <taxon>Flavobacteriia</taxon>
        <taxon>Flavobacteriales</taxon>
        <taxon>Weeksellaceae</taxon>
        <taxon>Bergeyella</taxon>
    </lineage>
</organism>
<protein>
    <submittedName>
        <fullName evidence="2">BON domain-containing protein</fullName>
    </submittedName>
</protein>
<sequence>MKRLIRINLISILALMLVGCDANSDEVLQQQAEQIISAYPNASVEVKDGVLTLKGNFDTSKDKAEALQKLNKIKDTQTVKDEAASLEDLIKDTSISPEDLQKVIDLAKDFPSIQVEVVDGKLTLTGKASSTQDKIIRRSLPTLDIDYNYTVQ</sequence>
<evidence type="ECO:0000313" key="3">
    <source>
        <dbReference type="Proteomes" id="UP000464318"/>
    </source>
</evidence>
<accession>A0A6P1QYL4</accession>
<name>A0A6P1QYL4_9FLAO</name>